<dbReference type="InterPro" id="IPR050361">
    <property type="entry name" value="MPP/UQCRC_Complex"/>
</dbReference>
<dbReference type="InterPro" id="IPR011765">
    <property type="entry name" value="Pept_M16_N"/>
</dbReference>
<protein>
    <submittedName>
        <fullName evidence="4">Peptidase M16 inactive domain protein</fullName>
    </submittedName>
</protein>
<accession>A0A5B9WA76</accession>
<evidence type="ECO:0000259" key="2">
    <source>
        <dbReference type="Pfam" id="PF00675"/>
    </source>
</evidence>
<reference evidence="4 5" key="1">
    <citation type="submission" date="2019-08" db="EMBL/GenBank/DDBJ databases">
        <title>Deep-cultivation of Planctomycetes and their phenomic and genomic characterization uncovers novel biology.</title>
        <authorList>
            <person name="Wiegand S."/>
            <person name="Jogler M."/>
            <person name="Boedeker C."/>
            <person name="Pinto D."/>
            <person name="Vollmers J."/>
            <person name="Rivas-Marin E."/>
            <person name="Kohn T."/>
            <person name="Peeters S.H."/>
            <person name="Heuer A."/>
            <person name="Rast P."/>
            <person name="Oberbeckmann S."/>
            <person name="Bunk B."/>
            <person name="Jeske O."/>
            <person name="Meyerdierks A."/>
            <person name="Storesund J.E."/>
            <person name="Kallscheuer N."/>
            <person name="Luecker S."/>
            <person name="Lage O.M."/>
            <person name="Pohl T."/>
            <person name="Merkel B.J."/>
            <person name="Hornburger P."/>
            <person name="Mueller R.-W."/>
            <person name="Bruemmer F."/>
            <person name="Labrenz M."/>
            <person name="Spormann A.M."/>
            <person name="Op den Camp H."/>
            <person name="Overmann J."/>
            <person name="Amann R."/>
            <person name="Jetten M.S.M."/>
            <person name="Mascher T."/>
            <person name="Medema M.H."/>
            <person name="Devos D.P."/>
            <person name="Kaster A.-K."/>
            <person name="Ovreas L."/>
            <person name="Rohde M."/>
            <person name="Galperin M.Y."/>
            <person name="Jogler C."/>
        </authorList>
    </citation>
    <scope>NUCLEOTIDE SEQUENCE [LARGE SCALE GENOMIC DNA]</scope>
    <source>
        <strain evidence="4 5">OJF2</strain>
    </source>
</reference>
<dbReference type="Pfam" id="PF00675">
    <property type="entry name" value="Peptidase_M16"/>
    <property type="match status" value="2"/>
</dbReference>
<evidence type="ECO:0000313" key="5">
    <source>
        <dbReference type="Proteomes" id="UP000324233"/>
    </source>
</evidence>
<dbReference type="Gene3D" id="3.30.830.10">
    <property type="entry name" value="Metalloenzyme, LuxS/M16 peptidase-like"/>
    <property type="match status" value="4"/>
</dbReference>
<dbReference type="PANTHER" id="PTHR11851:SF49">
    <property type="entry name" value="MITOCHONDRIAL-PROCESSING PEPTIDASE SUBUNIT ALPHA"/>
    <property type="match status" value="1"/>
</dbReference>
<evidence type="ECO:0000259" key="3">
    <source>
        <dbReference type="Pfam" id="PF05193"/>
    </source>
</evidence>
<evidence type="ECO:0000313" key="4">
    <source>
        <dbReference type="EMBL" id="QEH36991.1"/>
    </source>
</evidence>
<dbReference type="InterPro" id="IPR011249">
    <property type="entry name" value="Metalloenz_LuxS/M16"/>
</dbReference>
<dbReference type="KEGG" id="agv:OJF2_55760"/>
<dbReference type="Pfam" id="PF05193">
    <property type="entry name" value="Peptidase_M16_C"/>
    <property type="match status" value="2"/>
</dbReference>
<dbReference type="EMBL" id="CP042997">
    <property type="protein sequence ID" value="QEH36991.1"/>
    <property type="molecule type" value="Genomic_DNA"/>
</dbReference>
<organism evidence="4 5">
    <name type="scientific">Aquisphaera giovannonii</name>
    <dbReference type="NCBI Taxonomy" id="406548"/>
    <lineage>
        <taxon>Bacteria</taxon>
        <taxon>Pseudomonadati</taxon>
        <taxon>Planctomycetota</taxon>
        <taxon>Planctomycetia</taxon>
        <taxon>Isosphaerales</taxon>
        <taxon>Isosphaeraceae</taxon>
        <taxon>Aquisphaera</taxon>
    </lineage>
</organism>
<dbReference type="SUPFAM" id="SSF63411">
    <property type="entry name" value="LuxS/MPP-like metallohydrolase"/>
    <property type="match status" value="4"/>
</dbReference>
<gene>
    <name evidence="4" type="ORF">OJF2_55760</name>
</gene>
<keyword evidence="5" id="KW-1185">Reference proteome</keyword>
<dbReference type="AlphaFoldDB" id="A0A5B9WA76"/>
<dbReference type="GO" id="GO:0046872">
    <property type="term" value="F:metal ion binding"/>
    <property type="evidence" value="ECO:0007669"/>
    <property type="project" value="InterPro"/>
</dbReference>
<name>A0A5B9WA76_9BACT</name>
<dbReference type="RefSeq" id="WP_148596612.1">
    <property type="nucleotide sequence ID" value="NZ_CP042997.1"/>
</dbReference>
<feature type="domain" description="Peptidase M16 C-terminal" evidence="3">
    <location>
        <begin position="176"/>
        <end position="350"/>
    </location>
</feature>
<dbReference type="Proteomes" id="UP000324233">
    <property type="component" value="Chromosome"/>
</dbReference>
<feature type="domain" description="Peptidase M16 N-terminal" evidence="2">
    <location>
        <begin position="470"/>
        <end position="596"/>
    </location>
</feature>
<evidence type="ECO:0000256" key="1">
    <source>
        <dbReference type="ARBA" id="ARBA00007261"/>
    </source>
</evidence>
<sequence>MQLPDLDFRKHTLANGLDVILRAQGGLPFVAVNLWYHVGSKNEERNQRGYAHLFEHLMFEGSQHYPGDFFKHLQRLGASINGSTSSDRTNYFVDIPTAHLETVLAMESDRMACLVPALDENRLRIQKGVVKNEYRQNYANRPYGMVWPLIAEAMYPPQHPYSWMTIGVMEDLDAATLGDVSAFFARYYVPANSSLAIVGDIDPDAALSTAERYFGPIPAGSKAQAPWTPATPLPSGRELVLRDRVELDRLYLLWHTVPHFHEDDAPLGLLGDILARGKASRLYNKLVIDRQIAQDVTAYQSGRELAGAFGITVTLRPSRAIDELRGLLDEEVASIAEAGVTPEELSRVRTMKTASFLFALEHLGGFGGVADRLNAYNVYRGDPGLITRDLPRFQAVDVDDIRRVARRYLAGKPAVSLSVVGQKAVTSSPTLDRAVPPTSSPPAAFAAPTPEILRLGNGLPVWVIPRRDLPTVSMAVAMIGGASLQPSRRAGLAQLAVSMLDEGTRTRSAAEIALAAEAMGTGLSASCGWDGAFVSFRCLEPLVEPSLDLAADILREPSFPEAEWDRLHGQTLAALRADRDSAEARGYRALLAALYDEGHPYHDPLDGTEEIVAGLRRDEAIDFHRRVLGPAHAGVVVAGDVDPDRIVSLLERRLGDWAGPPIPSPVIDAPSPSSRPRLILLDRPGAAQAVIRAGHVGIARNEPDFEALLLANQVLGGQFTSRLNEKLREEKAYTYGVRSSFDCRLGVGPFSVATSVQSDKAADAIDDIMNELRALVGDRPPTQAELDDARRSLIEGQTRQFETPAALVNRYANLFVHSLPPDHFRDFAARLQEVSLGSLADAARRRIRPDSLVVVVVADAAQVQDDLKRLGWAELELLKD</sequence>
<dbReference type="PANTHER" id="PTHR11851">
    <property type="entry name" value="METALLOPROTEASE"/>
    <property type="match status" value="1"/>
</dbReference>
<proteinExistence type="inferred from homology"/>
<dbReference type="OrthoDB" id="222977at2"/>
<feature type="domain" description="Peptidase M16 N-terminal" evidence="2">
    <location>
        <begin position="27"/>
        <end position="140"/>
    </location>
</feature>
<comment type="similarity">
    <text evidence="1">Belongs to the peptidase M16 family.</text>
</comment>
<feature type="domain" description="Peptidase M16 C-terminal" evidence="3">
    <location>
        <begin position="616"/>
        <end position="793"/>
    </location>
</feature>
<dbReference type="InterPro" id="IPR007863">
    <property type="entry name" value="Peptidase_M16_C"/>
</dbReference>